<dbReference type="Proteomes" id="UP001328107">
    <property type="component" value="Unassembled WGS sequence"/>
</dbReference>
<organism evidence="2 3">
    <name type="scientific">Pristionchus mayeri</name>
    <dbReference type="NCBI Taxonomy" id="1317129"/>
    <lineage>
        <taxon>Eukaryota</taxon>
        <taxon>Metazoa</taxon>
        <taxon>Ecdysozoa</taxon>
        <taxon>Nematoda</taxon>
        <taxon>Chromadorea</taxon>
        <taxon>Rhabditida</taxon>
        <taxon>Rhabditina</taxon>
        <taxon>Diplogasteromorpha</taxon>
        <taxon>Diplogasteroidea</taxon>
        <taxon>Neodiplogasteridae</taxon>
        <taxon>Pristionchus</taxon>
    </lineage>
</organism>
<dbReference type="EMBL" id="BTRK01000004">
    <property type="protein sequence ID" value="GMR49371.1"/>
    <property type="molecule type" value="Genomic_DNA"/>
</dbReference>
<feature type="non-terminal residue" evidence="2">
    <location>
        <position position="1"/>
    </location>
</feature>
<feature type="non-terminal residue" evidence="2">
    <location>
        <position position="64"/>
    </location>
</feature>
<evidence type="ECO:0000313" key="2">
    <source>
        <dbReference type="EMBL" id="GMR49371.1"/>
    </source>
</evidence>
<evidence type="ECO:0000313" key="3">
    <source>
        <dbReference type="Proteomes" id="UP001328107"/>
    </source>
</evidence>
<comment type="caution">
    <text evidence="2">The sequence shown here is derived from an EMBL/GenBank/DDBJ whole genome shotgun (WGS) entry which is preliminary data.</text>
</comment>
<reference evidence="3" key="1">
    <citation type="submission" date="2022-10" db="EMBL/GenBank/DDBJ databases">
        <title>Genome assembly of Pristionchus species.</title>
        <authorList>
            <person name="Yoshida K."/>
            <person name="Sommer R.J."/>
        </authorList>
    </citation>
    <scope>NUCLEOTIDE SEQUENCE [LARGE SCALE GENOMIC DNA]</scope>
    <source>
        <strain evidence="3">RS5460</strain>
    </source>
</reference>
<feature type="compositionally biased region" description="Polar residues" evidence="1">
    <location>
        <begin position="12"/>
        <end position="31"/>
    </location>
</feature>
<keyword evidence="3" id="KW-1185">Reference proteome</keyword>
<name>A0AAN5CRG3_9BILA</name>
<sequence length="64" mass="7197">KTIFAAKNAITGNKTNPMKSNGFQSIQQTEKPNFRPRVKNNLKYPDQLSTRRVPMLAAPLSLPQ</sequence>
<proteinExistence type="predicted"/>
<gene>
    <name evidence="2" type="ORF">PMAYCL1PPCAC_19566</name>
</gene>
<protein>
    <submittedName>
        <fullName evidence="2">Uncharacterized protein</fullName>
    </submittedName>
</protein>
<accession>A0AAN5CRG3</accession>
<dbReference type="AlphaFoldDB" id="A0AAN5CRG3"/>
<evidence type="ECO:0000256" key="1">
    <source>
        <dbReference type="SAM" id="MobiDB-lite"/>
    </source>
</evidence>
<feature type="region of interest" description="Disordered" evidence="1">
    <location>
        <begin position="12"/>
        <end position="40"/>
    </location>
</feature>